<feature type="domain" description="Tyrosine specific protein phosphatases" evidence="6">
    <location>
        <begin position="189"/>
        <end position="227"/>
    </location>
</feature>
<dbReference type="Proteomes" id="UP000186817">
    <property type="component" value="Unassembled WGS sequence"/>
</dbReference>
<feature type="repeat" description="ANK" evidence="4">
    <location>
        <begin position="530"/>
        <end position="562"/>
    </location>
</feature>
<dbReference type="PROSITE" id="PS50056">
    <property type="entry name" value="TYR_PHOSPHATASE_2"/>
    <property type="match status" value="1"/>
</dbReference>
<comment type="caution">
    <text evidence="7">The sequence shown here is derived from an EMBL/GenBank/DDBJ whole genome shotgun (WGS) entry which is preliminary data.</text>
</comment>
<accession>A0A1Q9CY49</accession>
<dbReference type="PROSITE" id="PS50297">
    <property type="entry name" value="ANK_REP_REGION"/>
    <property type="match status" value="7"/>
</dbReference>
<evidence type="ECO:0000313" key="8">
    <source>
        <dbReference type="Proteomes" id="UP000186817"/>
    </source>
</evidence>
<feature type="repeat" description="ANK" evidence="4">
    <location>
        <begin position="497"/>
        <end position="529"/>
    </location>
</feature>
<dbReference type="SUPFAM" id="SSF48403">
    <property type="entry name" value="Ankyrin repeat"/>
    <property type="match status" value="1"/>
</dbReference>
<dbReference type="Gene3D" id="3.90.190.10">
    <property type="entry name" value="Protein tyrosine phosphatase superfamily"/>
    <property type="match status" value="1"/>
</dbReference>
<dbReference type="PANTHER" id="PTHR24161:SF117">
    <property type="entry name" value="ZU5 DOMAIN-CONTAINING PROTEIN"/>
    <property type="match status" value="1"/>
</dbReference>
<dbReference type="InterPro" id="IPR057023">
    <property type="entry name" value="PTP-SAK"/>
</dbReference>
<feature type="region of interest" description="Disordered" evidence="5">
    <location>
        <begin position="754"/>
        <end position="775"/>
    </location>
</feature>
<evidence type="ECO:0000256" key="2">
    <source>
        <dbReference type="ARBA" id="ARBA00022801"/>
    </source>
</evidence>
<dbReference type="Pfam" id="PF13637">
    <property type="entry name" value="Ank_4"/>
    <property type="match status" value="1"/>
</dbReference>
<dbReference type="AlphaFoldDB" id="A0A1Q9CY49"/>
<gene>
    <name evidence="7" type="primary">Ank2</name>
    <name evidence="7" type="ORF">AK812_SmicGene30887</name>
</gene>
<dbReference type="PROSITE" id="PS00383">
    <property type="entry name" value="TYR_PHOSPHATASE_1"/>
    <property type="match status" value="1"/>
</dbReference>
<keyword evidence="8" id="KW-1185">Reference proteome</keyword>
<dbReference type="SUPFAM" id="SSF52799">
    <property type="entry name" value="(Phosphotyrosine protein) phosphatases II"/>
    <property type="match status" value="1"/>
</dbReference>
<dbReference type="GO" id="GO:0016791">
    <property type="term" value="F:phosphatase activity"/>
    <property type="evidence" value="ECO:0007669"/>
    <property type="project" value="UniProtKB-ARBA"/>
</dbReference>
<organism evidence="7 8">
    <name type="scientific">Symbiodinium microadriaticum</name>
    <name type="common">Dinoflagellate</name>
    <name type="synonym">Zooxanthella microadriatica</name>
    <dbReference type="NCBI Taxonomy" id="2951"/>
    <lineage>
        <taxon>Eukaryota</taxon>
        <taxon>Sar</taxon>
        <taxon>Alveolata</taxon>
        <taxon>Dinophyceae</taxon>
        <taxon>Suessiales</taxon>
        <taxon>Symbiodiniaceae</taxon>
        <taxon>Symbiodinium</taxon>
    </lineage>
</organism>
<dbReference type="Pfam" id="PF12796">
    <property type="entry name" value="Ank_2"/>
    <property type="match status" value="2"/>
</dbReference>
<dbReference type="OrthoDB" id="2017893at2759"/>
<dbReference type="InterPro" id="IPR029021">
    <property type="entry name" value="Prot-tyrosine_phosphatase-like"/>
</dbReference>
<feature type="repeat" description="ANK" evidence="4">
    <location>
        <begin position="629"/>
        <end position="661"/>
    </location>
</feature>
<dbReference type="EMBL" id="LSRX01000839">
    <property type="protein sequence ID" value="OLP87852.1"/>
    <property type="molecule type" value="Genomic_DNA"/>
</dbReference>
<dbReference type="PROSITE" id="PS50088">
    <property type="entry name" value="ANK_REPEAT"/>
    <property type="match status" value="7"/>
</dbReference>
<dbReference type="Pfam" id="PF00023">
    <property type="entry name" value="Ank"/>
    <property type="match status" value="1"/>
</dbReference>
<evidence type="ECO:0000259" key="6">
    <source>
        <dbReference type="PROSITE" id="PS50056"/>
    </source>
</evidence>
<dbReference type="InterPro" id="IPR000387">
    <property type="entry name" value="Tyr_Pase_dom"/>
</dbReference>
<dbReference type="InterPro" id="IPR002110">
    <property type="entry name" value="Ankyrin_rpt"/>
</dbReference>
<feature type="repeat" description="ANK" evidence="4">
    <location>
        <begin position="662"/>
        <end position="694"/>
    </location>
</feature>
<feature type="repeat" description="ANK" evidence="4">
    <location>
        <begin position="596"/>
        <end position="628"/>
    </location>
</feature>
<dbReference type="InterPro" id="IPR036770">
    <property type="entry name" value="Ankyrin_rpt-contain_sf"/>
</dbReference>
<evidence type="ECO:0000256" key="3">
    <source>
        <dbReference type="ARBA" id="ARBA00023043"/>
    </source>
</evidence>
<evidence type="ECO:0000313" key="7">
    <source>
        <dbReference type="EMBL" id="OLP87852.1"/>
    </source>
</evidence>
<feature type="repeat" description="ANK" evidence="4">
    <location>
        <begin position="563"/>
        <end position="595"/>
    </location>
</feature>
<reference evidence="7 8" key="1">
    <citation type="submission" date="2016-02" db="EMBL/GenBank/DDBJ databases">
        <title>Genome analysis of coral dinoflagellate symbionts highlights evolutionary adaptations to a symbiotic lifestyle.</title>
        <authorList>
            <person name="Aranda M."/>
            <person name="Li Y."/>
            <person name="Liew Y.J."/>
            <person name="Baumgarten S."/>
            <person name="Simakov O."/>
            <person name="Wilson M."/>
            <person name="Piel J."/>
            <person name="Ashoor H."/>
            <person name="Bougouffa S."/>
            <person name="Bajic V.B."/>
            <person name="Ryu T."/>
            <person name="Ravasi T."/>
            <person name="Bayer T."/>
            <person name="Micklem G."/>
            <person name="Kim H."/>
            <person name="Bhak J."/>
            <person name="Lajeunesse T.C."/>
            <person name="Voolstra C.R."/>
        </authorList>
    </citation>
    <scope>NUCLEOTIDE SEQUENCE [LARGE SCALE GENOMIC DNA]</scope>
    <source>
        <strain evidence="7 8">CCMP2467</strain>
    </source>
</reference>
<dbReference type="SMART" id="SM00248">
    <property type="entry name" value="ANK"/>
    <property type="match status" value="7"/>
</dbReference>
<evidence type="ECO:0000256" key="4">
    <source>
        <dbReference type="PROSITE-ProRule" id="PRU00023"/>
    </source>
</evidence>
<evidence type="ECO:0000256" key="5">
    <source>
        <dbReference type="SAM" id="MobiDB-lite"/>
    </source>
</evidence>
<name>A0A1Q9CY49_SYMMI</name>
<keyword evidence="2" id="KW-0378">Hydrolase</keyword>
<dbReference type="PANTHER" id="PTHR24161">
    <property type="entry name" value="ANK_REP_REGION DOMAIN-CONTAINING PROTEIN-RELATED"/>
    <property type="match status" value="1"/>
</dbReference>
<keyword evidence="1" id="KW-0677">Repeat</keyword>
<dbReference type="Gene3D" id="1.25.40.20">
    <property type="entry name" value="Ankyrin repeat-containing domain"/>
    <property type="match status" value="2"/>
</dbReference>
<protein>
    <submittedName>
        <fullName evidence="7">Ankyrin-2</fullName>
    </submittedName>
</protein>
<keyword evidence="3 4" id="KW-0040">ANK repeat</keyword>
<evidence type="ECO:0000256" key="1">
    <source>
        <dbReference type="ARBA" id="ARBA00022737"/>
    </source>
</evidence>
<sequence>MASDVRSLVEGLPDLDLSLTGAGACHPQRWSSAVSFQAMAVTWPQLYRFIPQCHGPGALPIVSYMLPDDYDWATADWLGPEEYNYEVAWQERDDQYSCTELDKKNQRRPLSSNPTFTMFTQYRSKGDRSEPWHSAKVRSLIDAGVNTFLCLQEHGELRRFTPYMAIAQGMHAEKDATKALEFFHCPTPDTTVTSTESVLRKLQEGSVVYVHCWGGHGRTGTMVCAFLTGLEPTANPFSPRAETLTSTMPGSGDAVHAMGIGRRVSRSMTRPRPSQAWLYRRYWNNALCWIHWWTGTRGGRRLPLTLEVTGVAAAALPLHADDLPVESGGRSGLWTLQLENSGRLQMLASAALSTWCLSRDIGTTPSAGSIGGLGHAEAGRRLPLTLEVTGVAAAALPLHADDLPVESGGRSGLWTLQLENSGRLQMLASAALSTWCLSREAFVLWFRVQDLRLRWNVAPALEAESLGALPAIMDAKRMKVARLLLEANADKDKAEQNGSTPLYIAAENGQLEAARLLLEAKADKDKAVEDGTTPLHMAAQNGQLEVARLLLEANADKDKAKQSGTTPLSLAAHTGQLEVARLLLEAKADKDKAKQNGSTPLFVAAQTGQLEVARLLLEAKADKEQTLEGGATPVYIAAQKGQLEVARLLLEAKADKDKAGEDGTTPLYIAAQNGQLEVARLLLEANADKDKAKLNGTTPLFVAAHTGQLEVARLLLEAKADKEKTLGGGSTALTSYIAAQKGCIGMEMLCKEHDDDEDADEDDDEDDDDDDGDDGDNAVAVKVLGVVQAEEQQLPFRCKREQGCPLQSFPRQIWIRLHLWTLNLGTCSPAWATLFQSVAAVLDRMKGRGRVPVASAGGCKVSRKMEVREEQFSNVLYRLQTETWPRSMPGISPGLDAWVDRLVAVKLTDRMRLQSSTPQQQLTNGIGLAATGGLAI</sequence>
<proteinExistence type="predicted"/>
<dbReference type="InterPro" id="IPR016130">
    <property type="entry name" value="Tyr_Pase_AS"/>
</dbReference>
<feature type="repeat" description="ANK" evidence="4">
    <location>
        <begin position="695"/>
        <end position="721"/>
    </location>
</feature>
<dbReference type="PRINTS" id="PR01415">
    <property type="entry name" value="ANKYRIN"/>
</dbReference>
<dbReference type="Pfam" id="PF22784">
    <property type="entry name" value="PTP-SAK"/>
    <property type="match status" value="1"/>
</dbReference>